<reference evidence="1" key="1">
    <citation type="submission" date="2018-05" db="EMBL/GenBank/DDBJ databases">
        <title>Draft genome of Mucuna pruriens seed.</title>
        <authorList>
            <person name="Nnadi N.E."/>
            <person name="Vos R."/>
            <person name="Hasami M.H."/>
            <person name="Devisetty U.K."/>
            <person name="Aguiy J.C."/>
        </authorList>
    </citation>
    <scope>NUCLEOTIDE SEQUENCE [LARGE SCALE GENOMIC DNA]</scope>
    <source>
        <strain evidence="1">JCA_2017</strain>
    </source>
</reference>
<sequence length="99" mass="11043">MPPPKIETKVQGFLGRVNYITRFISQLTATCSPIFKLLQKNQKTEWNQDQGILGITSYPCPGSTKKAPDTLPDSARRINKLSLGATRCLGEERIDHILS</sequence>
<protein>
    <submittedName>
        <fullName evidence="1">Uncharacterized protein</fullName>
    </submittedName>
</protein>
<dbReference type="Proteomes" id="UP000257109">
    <property type="component" value="Unassembled WGS sequence"/>
</dbReference>
<evidence type="ECO:0000313" key="2">
    <source>
        <dbReference type="Proteomes" id="UP000257109"/>
    </source>
</evidence>
<organism evidence="1 2">
    <name type="scientific">Mucuna pruriens</name>
    <name type="common">Velvet bean</name>
    <name type="synonym">Dolichos pruriens</name>
    <dbReference type="NCBI Taxonomy" id="157652"/>
    <lineage>
        <taxon>Eukaryota</taxon>
        <taxon>Viridiplantae</taxon>
        <taxon>Streptophyta</taxon>
        <taxon>Embryophyta</taxon>
        <taxon>Tracheophyta</taxon>
        <taxon>Spermatophyta</taxon>
        <taxon>Magnoliopsida</taxon>
        <taxon>eudicotyledons</taxon>
        <taxon>Gunneridae</taxon>
        <taxon>Pentapetalae</taxon>
        <taxon>rosids</taxon>
        <taxon>fabids</taxon>
        <taxon>Fabales</taxon>
        <taxon>Fabaceae</taxon>
        <taxon>Papilionoideae</taxon>
        <taxon>50 kb inversion clade</taxon>
        <taxon>NPAAA clade</taxon>
        <taxon>indigoferoid/millettioid clade</taxon>
        <taxon>Phaseoleae</taxon>
        <taxon>Mucuna</taxon>
    </lineage>
</organism>
<accession>A0A371GSK9</accession>
<proteinExistence type="predicted"/>
<dbReference type="InterPro" id="IPR043128">
    <property type="entry name" value="Rev_trsase/Diguanyl_cyclase"/>
</dbReference>
<comment type="caution">
    <text evidence="1">The sequence shown here is derived from an EMBL/GenBank/DDBJ whole genome shotgun (WGS) entry which is preliminary data.</text>
</comment>
<dbReference type="AlphaFoldDB" id="A0A371GSK9"/>
<dbReference type="SUPFAM" id="SSF56672">
    <property type="entry name" value="DNA/RNA polymerases"/>
    <property type="match status" value="1"/>
</dbReference>
<dbReference type="Gene3D" id="3.30.70.270">
    <property type="match status" value="1"/>
</dbReference>
<evidence type="ECO:0000313" key="1">
    <source>
        <dbReference type="EMBL" id="RDX93532.1"/>
    </source>
</evidence>
<gene>
    <name evidence="1" type="ORF">CR513_24212</name>
</gene>
<dbReference type="OrthoDB" id="1303608at2759"/>
<keyword evidence="2" id="KW-1185">Reference proteome</keyword>
<dbReference type="InterPro" id="IPR043502">
    <property type="entry name" value="DNA/RNA_pol_sf"/>
</dbReference>
<name>A0A371GSK9_MUCPR</name>
<dbReference type="EMBL" id="QJKJ01004596">
    <property type="protein sequence ID" value="RDX93532.1"/>
    <property type="molecule type" value="Genomic_DNA"/>
</dbReference>
<feature type="non-terminal residue" evidence="1">
    <location>
        <position position="1"/>
    </location>
</feature>